<keyword evidence="5" id="KW-0779">Telomere</keyword>
<evidence type="ECO:0000256" key="1">
    <source>
        <dbReference type="ARBA" id="ARBA00004123"/>
    </source>
</evidence>
<gene>
    <name evidence="10" type="ORF">BD626DRAFT_550637</name>
</gene>
<feature type="compositionally biased region" description="Low complexity" evidence="8">
    <location>
        <begin position="484"/>
        <end position="502"/>
    </location>
</feature>
<proteinExistence type="inferred from homology"/>
<keyword evidence="4" id="KW-0158">Chromosome</keyword>
<reference evidence="10 11" key="1">
    <citation type="journal article" date="2019" name="New Phytol.">
        <title>Comparative genomics reveals unique wood-decay strategies and fruiting body development in the Schizophyllaceae.</title>
        <authorList>
            <person name="Almasi E."/>
            <person name="Sahu N."/>
            <person name="Krizsan K."/>
            <person name="Balint B."/>
            <person name="Kovacs G.M."/>
            <person name="Kiss B."/>
            <person name="Cseklye J."/>
            <person name="Drula E."/>
            <person name="Henrissat B."/>
            <person name="Nagy I."/>
            <person name="Chovatia M."/>
            <person name="Adam C."/>
            <person name="LaButti K."/>
            <person name="Lipzen A."/>
            <person name="Riley R."/>
            <person name="Grigoriev I.V."/>
            <person name="Nagy L.G."/>
        </authorList>
    </citation>
    <scope>NUCLEOTIDE SEQUENCE [LARGE SCALE GENOMIC DNA]</scope>
    <source>
        <strain evidence="10 11">NL-1724</strain>
    </source>
</reference>
<evidence type="ECO:0000256" key="7">
    <source>
        <dbReference type="ARBA" id="ARBA00023242"/>
    </source>
</evidence>
<dbReference type="STRING" id="97359.A0A550C1D7"/>
<dbReference type="InterPro" id="IPR032042">
    <property type="entry name" value="POT1PC"/>
</dbReference>
<comment type="subcellular location">
    <subcellularLocation>
        <location evidence="2">Chromosome</location>
        <location evidence="2">Telomere</location>
    </subcellularLocation>
    <subcellularLocation>
        <location evidence="1">Nucleus</location>
    </subcellularLocation>
</comment>
<dbReference type="GO" id="GO:0005634">
    <property type="term" value="C:nucleus"/>
    <property type="evidence" value="ECO:0007669"/>
    <property type="project" value="UniProtKB-SubCell"/>
</dbReference>
<dbReference type="SUPFAM" id="SSF50249">
    <property type="entry name" value="Nucleic acid-binding proteins"/>
    <property type="match status" value="2"/>
</dbReference>
<dbReference type="InterPro" id="IPR012340">
    <property type="entry name" value="NA-bd_OB-fold"/>
</dbReference>
<evidence type="ECO:0000256" key="6">
    <source>
        <dbReference type="ARBA" id="ARBA00023125"/>
    </source>
</evidence>
<comment type="similarity">
    <text evidence="3">Belongs to the telombin family.</text>
</comment>
<sequence>MLADQSSILDWSSKIYLFDRSLFYQDSGTADAIYVGTFSKVFREYSPRPDPGQILIMRGIKRYNDQNIGYSDHLQWAIYDPATRSTTHGDIPSEVPRIANMRGRLSSPFWDADEEEIKYCADLHEWWMEKKQEEQRRIESGNIIQIESSFMSRGSSRRQHLLLSDASPDVQPGGYFDCTVEVSHDPYGTPTAAMRTYSSQDDRTSTVYVTDYTRNAETPLFTGAWVPEGLGGLLLKIEMWDKARTASEAMLSGDYYAINNCRIITNMGHYEGKQVEPKFRKLDEENAAEEPALQALLERKQAWQKGQGSADTPEPECRTIEDAALDEFFDTVAEVLHVDGVDLYITDYTGHHELREQRYNGPWAANLEGLVLKVRTADTQTKVAQSFSKGEFCRITNLRIVHSGMAEETIGKLGGSEKKRIMRVNRALAKDQPFKELLRRKARWEKELAEQSETGVPSAPAQEQPSAPSVKAQGKATLRRKPSPTRSASGSRRSAATSDGSDLTFASLRDKPKPELYTLTARATRAVDKRTWDGCIMRQCAQCGKQLTRLEAACFHCNDIEHEFVKIGGAQLILECTDTAGVINRVAVVSNTLRLHDELIGSREPEKVFENWLKPLTGGDLAGLGKRADTPLVDMDLLVQKDRAHRLLDYKLRRP</sequence>
<dbReference type="AlphaFoldDB" id="A0A550C1D7"/>
<organism evidence="10 11">
    <name type="scientific">Schizophyllum amplum</name>
    <dbReference type="NCBI Taxonomy" id="97359"/>
    <lineage>
        <taxon>Eukaryota</taxon>
        <taxon>Fungi</taxon>
        <taxon>Dikarya</taxon>
        <taxon>Basidiomycota</taxon>
        <taxon>Agaricomycotina</taxon>
        <taxon>Agaricomycetes</taxon>
        <taxon>Agaricomycetidae</taxon>
        <taxon>Agaricales</taxon>
        <taxon>Schizophyllaceae</taxon>
        <taxon>Schizophyllum</taxon>
    </lineage>
</organism>
<dbReference type="GO" id="GO:0043047">
    <property type="term" value="F:single-stranded telomeric DNA binding"/>
    <property type="evidence" value="ECO:0007669"/>
    <property type="project" value="InterPro"/>
</dbReference>
<evidence type="ECO:0000256" key="2">
    <source>
        <dbReference type="ARBA" id="ARBA00004574"/>
    </source>
</evidence>
<evidence type="ECO:0000313" key="11">
    <source>
        <dbReference type="Proteomes" id="UP000320762"/>
    </source>
</evidence>
<feature type="domain" description="Protection of telomeres protein 1 ssDNA-binding" evidence="9">
    <location>
        <begin position="320"/>
        <end position="446"/>
    </location>
</feature>
<feature type="compositionally biased region" description="Low complexity" evidence="8">
    <location>
        <begin position="457"/>
        <end position="469"/>
    </location>
</feature>
<name>A0A550C1D7_9AGAR</name>
<evidence type="ECO:0000313" key="10">
    <source>
        <dbReference type="EMBL" id="TRM58622.1"/>
    </source>
</evidence>
<dbReference type="Gene3D" id="2.40.50.140">
    <property type="entry name" value="Nucleic acid-binding proteins"/>
    <property type="match status" value="3"/>
</dbReference>
<feature type="region of interest" description="Disordered" evidence="8">
    <location>
        <begin position="448"/>
        <end position="507"/>
    </location>
</feature>
<dbReference type="EMBL" id="VDMD01000034">
    <property type="protein sequence ID" value="TRM58622.1"/>
    <property type="molecule type" value="Genomic_DNA"/>
</dbReference>
<evidence type="ECO:0000256" key="5">
    <source>
        <dbReference type="ARBA" id="ARBA00022895"/>
    </source>
</evidence>
<dbReference type="Pfam" id="PF16686">
    <property type="entry name" value="POT1PC"/>
    <property type="match status" value="1"/>
</dbReference>
<evidence type="ECO:0000256" key="8">
    <source>
        <dbReference type="SAM" id="MobiDB-lite"/>
    </source>
</evidence>
<keyword evidence="6" id="KW-0238">DNA-binding</keyword>
<evidence type="ECO:0000256" key="4">
    <source>
        <dbReference type="ARBA" id="ARBA00022454"/>
    </source>
</evidence>
<evidence type="ECO:0000259" key="9">
    <source>
        <dbReference type="Pfam" id="PF16686"/>
    </source>
</evidence>
<comment type="caution">
    <text evidence="10">The sequence shown here is derived from an EMBL/GenBank/DDBJ whole genome shotgun (WGS) entry which is preliminary data.</text>
</comment>
<evidence type="ECO:0000256" key="3">
    <source>
        <dbReference type="ARBA" id="ARBA00008442"/>
    </source>
</evidence>
<accession>A0A550C1D7</accession>
<keyword evidence="11" id="KW-1185">Reference proteome</keyword>
<keyword evidence="7" id="KW-0539">Nucleus</keyword>
<protein>
    <recommendedName>
        <fullName evidence="9">Protection of telomeres protein 1 ssDNA-binding domain-containing protein</fullName>
    </recommendedName>
</protein>
<dbReference type="OrthoDB" id="2186770at2759"/>
<dbReference type="Proteomes" id="UP000320762">
    <property type="component" value="Unassembled WGS sequence"/>
</dbReference>
<dbReference type="GO" id="GO:0000781">
    <property type="term" value="C:chromosome, telomeric region"/>
    <property type="evidence" value="ECO:0007669"/>
    <property type="project" value="UniProtKB-SubCell"/>
</dbReference>